<comment type="caution">
    <text evidence="3">The sequence shown here is derived from an EMBL/GenBank/DDBJ whole genome shotgun (WGS) entry which is preliminary data.</text>
</comment>
<protein>
    <recommendedName>
        <fullName evidence="5">Alpha/beta hydrolase</fullName>
    </recommendedName>
</protein>
<evidence type="ECO:0000256" key="2">
    <source>
        <dbReference type="SAM" id="SignalP"/>
    </source>
</evidence>
<accession>A0ABR7SFJ2</accession>
<proteinExistence type="predicted"/>
<name>A0ABR7SFJ2_9ACTN</name>
<dbReference type="RefSeq" id="WP_187814728.1">
    <property type="nucleotide sequence ID" value="NZ_JACTVJ010000007.1"/>
</dbReference>
<dbReference type="Proteomes" id="UP000642284">
    <property type="component" value="Unassembled WGS sequence"/>
</dbReference>
<dbReference type="Gene3D" id="3.40.50.1820">
    <property type="entry name" value="alpha/beta hydrolase"/>
    <property type="match status" value="1"/>
</dbReference>
<evidence type="ECO:0000313" key="3">
    <source>
        <dbReference type="EMBL" id="MBC9714271.1"/>
    </source>
</evidence>
<evidence type="ECO:0008006" key="5">
    <source>
        <dbReference type="Google" id="ProtNLM"/>
    </source>
</evidence>
<feature type="region of interest" description="Disordered" evidence="1">
    <location>
        <begin position="28"/>
        <end position="58"/>
    </location>
</feature>
<evidence type="ECO:0000256" key="1">
    <source>
        <dbReference type="SAM" id="MobiDB-lite"/>
    </source>
</evidence>
<organism evidence="3 4">
    <name type="scientific">Streptomyces polyasparticus</name>
    <dbReference type="NCBI Taxonomy" id="2767826"/>
    <lineage>
        <taxon>Bacteria</taxon>
        <taxon>Bacillati</taxon>
        <taxon>Actinomycetota</taxon>
        <taxon>Actinomycetes</taxon>
        <taxon>Kitasatosporales</taxon>
        <taxon>Streptomycetaceae</taxon>
        <taxon>Streptomyces</taxon>
    </lineage>
</organism>
<dbReference type="SUPFAM" id="SSF53474">
    <property type="entry name" value="alpha/beta-Hydrolases"/>
    <property type="match status" value="1"/>
</dbReference>
<keyword evidence="2" id="KW-0732">Signal</keyword>
<feature type="chain" id="PRO_5047091567" description="Alpha/beta hydrolase" evidence="2">
    <location>
        <begin position="23"/>
        <end position="257"/>
    </location>
</feature>
<reference evidence="3 4" key="1">
    <citation type="submission" date="2020-08" db="EMBL/GenBank/DDBJ databases">
        <title>Genemic of Streptomyces polyaspartic.</title>
        <authorList>
            <person name="Liu W."/>
        </authorList>
    </citation>
    <scope>NUCLEOTIDE SEQUENCE [LARGE SCALE GENOMIC DNA]</scope>
    <source>
        <strain evidence="3 4">TRM66268-LWL</strain>
    </source>
</reference>
<dbReference type="InterPro" id="IPR029058">
    <property type="entry name" value="AB_hydrolase_fold"/>
</dbReference>
<evidence type="ECO:0000313" key="4">
    <source>
        <dbReference type="Proteomes" id="UP000642284"/>
    </source>
</evidence>
<dbReference type="PROSITE" id="PS51257">
    <property type="entry name" value="PROKAR_LIPOPROTEIN"/>
    <property type="match status" value="1"/>
</dbReference>
<dbReference type="EMBL" id="JACTVJ010000007">
    <property type="protein sequence ID" value="MBC9714271.1"/>
    <property type="molecule type" value="Genomic_DNA"/>
</dbReference>
<gene>
    <name evidence="3" type="ORF">H9Y04_17055</name>
</gene>
<keyword evidence="4" id="KW-1185">Reference proteome</keyword>
<sequence length="257" mass="26478">MTVSRRTASLCTALLLATGLLAGCGGDDEPSAKATGPAPESSPAPRPTDFGCLTEGGDPVETKQGSVAFKNAEGGVTYGYSAGTGTTGVVLAHQRGGDVCEWKPYADRLVEAGHQVLAVNSQDKDVAEIHGAVELLRSKGARKLVLMGASKGGTAVLTAAAELDPQPDVVVALSAPESYGTMDASAAVPQLTSAALFMAGVDDFSFAQAAEYLHKGAVKAKEKHLVVDPGGAYHGVSLFDHEKNWTTVQKFIAEHAK</sequence>
<feature type="signal peptide" evidence="2">
    <location>
        <begin position="1"/>
        <end position="22"/>
    </location>
</feature>